<comment type="caution">
    <text evidence="2">The sequence shown here is derived from an EMBL/GenBank/DDBJ whole genome shotgun (WGS) entry which is preliminary data.</text>
</comment>
<evidence type="ECO:0000313" key="3">
    <source>
        <dbReference type="Proteomes" id="UP000487350"/>
    </source>
</evidence>
<dbReference type="RefSeq" id="WP_153584156.1">
    <property type="nucleotide sequence ID" value="NZ_WJBU01000005.1"/>
</dbReference>
<accession>A0A844AWT3</accession>
<organism evidence="2 3">
    <name type="scientific">Caenimonas koreensis DSM 17982</name>
    <dbReference type="NCBI Taxonomy" id="1121255"/>
    <lineage>
        <taxon>Bacteria</taxon>
        <taxon>Pseudomonadati</taxon>
        <taxon>Pseudomonadota</taxon>
        <taxon>Betaproteobacteria</taxon>
        <taxon>Burkholderiales</taxon>
        <taxon>Comamonadaceae</taxon>
        <taxon>Caenimonas</taxon>
    </lineage>
</organism>
<evidence type="ECO:0000256" key="1">
    <source>
        <dbReference type="SAM" id="MobiDB-lite"/>
    </source>
</evidence>
<gene>
    <name evidence="2" type="ORF">GHT07_05995</name>
</gene>
<keyword evidence="3" id="KW-1185">Reference proteome</keyword>
<name>A0A844AWT3_9BURK</name>
<feature type="compositionally biased region" description="Basic and acidic residues" evidence="1">
    <location>
        <begin position="1"/>
        <end position="16"/>
    </location>
</feature>
<sequence>MSASTDKDLAKAEKKPYSPPRVTVLGDLRTLTQSGSLTPTESMTMMMRKP</sequence>
<dbReference type="Proteomes" id="UP000487350">
    <property type="component" value="Unassembled WGS sequence"/>
</dbReference>
<reference evidence="2 3" key="1">
    <citation type="submission" date="2019-11" db="EMBL/GenBank/DDBJ databases">
        <title>Caenimonas koreensis gen. nov., sp. nov., isolated from activated sludge.</title>
        <authorList>
            <person name="Seung H.R."/>
        </authorList>
    </citation>
    <scope>NUCLEOTIDE SEQUENCE [LARGE SCALE GENOMIC DNA]</scope>
    <source>
        <strain evidence="2 3">EMB320</strain>
    </source>
</reference>
<proteinExistence type="predicted"/>
<dbReference type="AlphaFoldDB" id="A0A844AWT3"/>
<protein>
    <submittedName>
        <fullName evidence="2">Lasso RiPP family leader peptide-containing protein</fullName>
    </submittedName>
</protein>
<dbReference type="EMBL" id="WJBU01000005">
    <property type="protein sequence ID" value="MRD46818.1"/>
    <property type="molecule type" value="Genomic_DNA"/>
</dbReference>
<feature type="region of interest" description="Disordered" evidence="1">
    <location>
        <begin position="1"/>
        <end position="22"/>
    </location>
</feature>
<evidence type="ECO:0000313" key="2">
    <source>
        <dbReference type="EMBL" id="MRD46818.1"/>
    </source>
</evidence>
<dbReference type="NCBIfam" id="NF033521">
    <property type="entry name" value="lasso_leader_L3"/>
    <property type="match status" value="1"/>
</dbReference>